<dbReference type="GeneID" id="30523196"/>
<reference evidence="2 3" key="1">
    <citation type="submission" date="2016-11" db="EMBL/GenBank/DDBJ databases">
        <authorList>
            <consortium name="Urmite Genomes"/>
        </authorList>
    </citation>
    <scope>NUCLEOTIDE SEQUENCE [LARGE SCALE GENOMIC DNA]</scope>
    <source>
        <strain evidence="2 3">A11</strain>
    </source>
</reference>
<dbReference type="Proteomes" id="UP000201465">
    <property type="component" value="Segment"/>
</dbReference>
<dbReference type="EMBL" id="LT671577">
    <property type="protein sequence ID" value="SHO33308.1"/>
    <property type="molecule type" value="Genomic_DNA"/>
</dbReference>
<dbReference type="InterPro" id="IPR001810">
    <property type="entry name" value="F-box_dom"/>
</dbReference>
<gene>
    <name evidence="2" type="ORF">BQ3484_240</name>
</gene>
<protein>
    <submittedName>
        <fullName evidence="2">F-box domain</fullName>
    </submittedName>
</protein>
<dbReference type="OrthoDB" id="41190at10239"/>
<dbReference type="Pfam" id="PF12937">
    <property type="entry name" value="F-box-like"/>
    <property type="match status" value="1"/>
</dbReference>
<evidence type="ECO:0000313" key="2">
    <source>
        <dbReference type="EMBL" id="SHO33308.1"/>
    </source>
</evidence>
<proteinExistence type="predicted"/>
<dbReference type="RefSeq" id="YP_009329180.1">
    <property type="nucleotide sequence ID" value="NC_032108.1"/>
</dbReference>
<organism evidence="2 3">
    <name type="scientific">Cedratvirus A11</name>
    <dbReference type="NCBI Taxonomy" id="1903266"/>
    <lineage>
        <taxon>Viruses</taxon>
        <taxon>Pithoviruses</taxon>
        <taxon>Orthocedratvirinae</taxon>
        <taxon>Alphacedratvirus</taxon>
        <taxon>Alphacedratvirus aljazairmassiliense</taxon>
    </lineage>
</organism>
<sequence length="196" mass="23125">MQHLPGELQEEVLFSLNKPDDLFRVCSTSRGSRQVCSNPSFWREKFRRENLPLVEEGNDFTEWWRIYQKSLKTAQETDNIINSGDRISISLIEVPEPSMLGPLVEVAGIEQLWKKTHESTNVTRLPGRVEIHRYFLKFYTKRNEKGYIWNLIDSVFVIPKNPYEESQSYNIGEGSISMEDLWFIVYQLRYSGKDFY</sequence>
<evidence type="ECO:0000259" key="1">
    <source>
        <dbReference type="Pfam" id="PF12937"/>
    </source>
</evidence>
<accession>A0A1M7XUV2</accession>
<dbReference type="SUPFAM" id="SSF81383">
    <property type="entry name" value="F-box domain"/>
    <property type="match status" value="1"/>
</dbReference>
<dbReference type="Gene3D" id="1.20.1280.50">
    <property type="match status" value="1"/>
</dbReference>
<keyword evidence="3" id="KW-1185">Reference proteome</keyword>
<dbReference type="KEGG" id="vg:30523196"/>
<name>A0A1M7XUV2_9VIRU</name>
<dbReference type="InterPro" id="IPR036047">
    <property type="entry name" value="F-box-like_dom_sf"/>
</dbReference>
<evidence type="ECO:0000313" key="3">
    <source>
        <dbReference type="Proteomes" id="UP000201465"/>
    </source>
</evidence>
<feature type="domain" description="F-box" evidence="1">
    <location>
        <begin position="2"/>
        <end position="48"/>
    </location>
</feature>